<gene>
    <name evidence="2" type="ordered locus">Dde_0419</name>
</gene>
<dbReference type="RefSeq" id="WP_011366553.1">
    <property type="nucleotide sequence ID" value="NC_007519.1"/>
</dbReference>
<evidence type="ECO:0000313" key="2">
    <source>
        <dbReference type="EMBL" id="ABB37220.1"/>
    </source>
</evidence>
<dbReference type="KEGG" id="dde:Dde_0419"/>
<organism evidence="2 3">
    <name type="scientific">Oleidesulfovibrio alaskensis (strain ATCC BAA-1058 / DSM 17464 / G20)</name>
    <name type="common">Desulfovibrio alaskensis</name>
    <dbReference type="NCBI Taxonomy" id="207559"/>
    <lineage>
        <taxon>Bacteria</taxon>
        <taxon>Pseudomonadati</taxon>
        <taxon>Thermodesulfobacteriota</taxon>
        <taxon>Desulfovibrionia</taxon>
        <taxon>Desulfovibrionales</taxon>
        <taxon>Desulfovibrionaceae</taxon>
        <taxon>Oleidesulfovibrio</taxon>
    </lineage>
</organism>
<dbReference type="PANTHER" id="PTHR36836:SF1">
    <property type="entry name" value="COLANIC ACID BIOSYNTHESIS PROTEIN WCAK"/>
    <property type="match status" value="1"/>
</dbReference>
<keyword evidence="2" id="KW-0808">Transferase</keyword>
<feature type="domain" description="Polysaccharide pyruvyl transferase" evidence="1">
    <location>
        <begin position="73"/>
        <end position="339"/>
    </location>
</feature>
<sequence>MTPTIVFDGGYTLWSAGDDAPLAFMTDGLARRLGTPVFKAFVRHPHASFDRRFGVQTLPNLEHESKAGAAGRWFRGLNFTDPRGELAAVADTVAQADLLIMGAGNFITEVGMDVLRGHLPRFCTMALMAQMAGTPYMLFGLSANVLHNPWAVRAAGWLLRGAAAVTFRERMAVENLRACGVALPEHTLLPDAALGAPRAPQGRGDEILRQEQIPSRTAGLRLALAVRDLSWMGSHAAALYERHQTELINLWCARKDNDVLLVPQCCYHADSGITDDRVLGRTLRGRSRFSDKVHVIEGCYHYDDIESLYTQADCAVATRLHGSVFAARMGIPVVGLAYEDKVRGFFGQLQAEDQCLPWDAPATDILALLDSLMLRVQAVRDHMLHRIEQLQQQLAGYIDIAAALAAPAGDHTP</sequence>
<evidence type="ECO:0000259" key="1">
    <source>
        <dbReference type="Pfam" id="PF04230"/>
    </source>
</evidence>
<keyword evidence="3" id="KW-1185">Reference proteome</keyword>
<dbReference type="AlphaFoldDB" id="Q316C6"/>
<dbReference type="eggNOG" id="COG2327">
    <property type="taxonomic scope" value="Bacteria"/>
</dbReference>
<dbReference type="DNASU" id="3756273"/>
<dbReference type="Pfam" id="PF04230">
    <property type="entry name" value="PS_pyruv_trans"/>
    <property type="match status" value="1"/>
</dbReference>
<accession>Q316C6</accession>
<dbReference type="PANTHER" id="PTHR36836">
    <property type="entry name" value="COLANIC ACID BIOSYNTHESIS PROTEIN WCAK"/>
    <property type="match status" value="1"/>
</dbReference>
<evidence type="ECO:0000313" key="3">
    <source>
        <dbReference type="Proteomes" id="UP000002710"/>
    </source>
</evidence>
<name>Q316C6_OLEA2</name>
<dbReference type="GO" id="GO:0016740">
    <property type="term" value="F:transferase activity"/>
    <property type="evidence" value="ECO:0007669"/>
    <property type="project" value="UniProtKB-KW"/>
</dbReference>
<dbReference type="HOGENOM" id="CLU_679216_0_0_7"/>
<dbReference type="Proteomes" id="UP000002710">
    <property type="component" value="Chromosome"/>
</dbReference>
<reference evidence="2 3" key="1">
    <citation type="journal article" date="2011" name="J. Bacteriol.">
        <title>Complete genome sequence and updated annotation of Desulfovibrio alaskensis G20.</title>
        <authorList>
            <person name="Hauser L.J."/>
            <person name="Land M.L."/>
            <person name="Brown S.D."/>
            <person name="Larimer F."/>
            <person name="Keller K.L."/>
            <person name="Rapp-Giles B.J."/>
            <person name="Price M.N."/>
            <person name="Lin M."/>
            <person name="Bruce D.C."/>
            <person name="Detter J.C."/>
            <person name="Tapia R."/>
            <person name="Han C.S."/>
            <person name="Goodwin L.A."/>
            <person name="Cheng J.F."/>
            <person name="Pitluck S."/>
            <person name="Copeland A."/>
            <person name="Lucas S."/>
            <person name="Nolan M."/>
            <person name="Lapidus A.L."/>
            <person name="Palumbo A.V."/>
            <person name="Wall J.D."/>
        </authorList>
    </citation>
    <scope>NUCLEOTIDE SEQUENCE [LARGE SCALE GENOMIC DNA]</scope>
    <source>
        <strain evidence="3">ATCC BAA 1058 / DSM 17464 / G20</strain>
    </source>
</reference>
<proteinExistence type="predicted"/>
<dbReference type="EMBL" id="CP000112">
    <property type="protein sequence ID" value="ABB37220.1"/>
    <property type="molecule type" value="Genomic_DNA"/>
</dbReference>
<dbReference type="STRING" id="207559.Dde_0419"/>
<dbReference type="InterPro" id="IPR007345">
    <property type="entry name" value="Polysacch_pyruvyl_Trfase"/>
</dbReference>
<protein>
    <submittedName>
        <fullName evidence="2">Polysaccharide pyruvyl transferase</fullName>
    </submittedName>
</protein>